<dbReference type="Proteomes" id="UP001266305">
    <property type="component" value="Unassembled WGS sequence"/>
</dbReference>
<evidence type="ECO:0000313" key="2">
    <source>
        <dbReference type="Proteomes" id="UP001266305"/>
    </source>
</evidence>
<gene>
    <name evidence="1" type="ORF">P7K49_025052</name>
</gene>
<protein>
    <submittedName>
        <fullName evidence="1">Uncharacterized protein</fullName>
    </submittedName>
</protein>
<keyword evidence="2" id="KW-1185">Reference proteome</keyword>
<dbReference type="EMBL" id="JASSZA010000012">
    <property type="protein sequence ID" value="KAK2096018.1"/>
    <property type="molecule type" value="Genomic_DNA"/>
</dbReference>
<name>A0ABQ9UG28_SAGOE</name>
<evidence type="ECO:0000313" key="1">
    <source>
        <dbReference type="EMBL" id="KAK2096018.1"/>
    </source>
</evidence>
<comment type="caution">
    <text evidence="1">The sequence shown here is derived from an EMBL/GenBank/DDBJ whole genome shotgun (WGS) entry which is preliminary data.</text>
</comment>
<sequence length="142" mass="15921">MGRGGPWICLNLIAGGPTPHQSNTALAYELNDNMGRHYKDPKPESHKRCELHPESWFIERAHHASRRNGATEVTDAQAPSLLGCCPRQQRSTTYAFGKNSACDKKQKANFTPGGQQEEVCKDEDRNDLNALTERDGKYAYLF</sequence>
<organism evidence="1 2">
    <name type="scientific">Saguinus oedipus</name>
    <name type="common">Cotton-top tamarin</name>
    <name type="synonym">Oedipomidas oedipus</name>
    <dbReference type="NCBI Taxonomy" id="9490"/>
    <lineage>
        <taxon>Eukaryota</taxon>
        <taxon>Metazoa</taxon>
        <taxon>Chordata</taxon>
        <taxon>Craniata</taxon>
        <taxon>Vertebrata</taxon>
        <taxon>Euteleostomi</taxon>
        <taxon>Mammalia</taxon>
        <taxon>Eutheria</taxon>
        <taxon>Euarchontoglires</taxon>
        <taxon>Primates</taxon>
        <taxon>Haplorrhini</taxon>
        <taxon>Platyrrhini</taxon>
        <taxon>Cebidae</taxon>
        <taxon>Callitrichinae</taxon>
        <taxon>Saguinus</taxon>
    </lineage>
</organism>
<reference evidence="1 2" key="1">
    <citation type="submission" date="2023-05" db="EMBL/GenBank/DDBJ databases">
        <title>B98-5 Cell Line De Novo Hybrid Assembly: An Optical Mapping Approach.</title>
        <authorList>
            <person name="Kananen K."/>
            <person name="Auerbach J.A."/>
            <person name="Kautto E."/>
            <person name="Blachly J.S."/>
        </authorList>
    </citation>
    <scope>NUCLEOTIDE SEQUENCE [LARGE SCALE GENOMIC DNA]</scope>
    <source>
        <strain evidence="1">B95-8</strain>
        <tissue evidence="1">Cell line</tissue>
    </source>
</reference>
<accession>A0ABQ9UG28</accession>
<proteinExistence type="predicted"/>